<keyword evidence="2" id="KW-0813">Transport</keyword>
<dbReference type="InterPro" id="IPR051432">
    <property type="entry name" value="KCNMA1_auxiliary"/>
</dbReference>
<keyword evidence="7" id="KW-0677">Repeat</keyword>
<dbReference type="SUPFAM" id="SSF52058">
    <property type="entry name" value="L domain-like"/>
    <property type="match status" value="1"/>
</dbReference>
<comment type="subcellular location">
    <subcellularLocation>
        <location evidence="1">Cell membrane</location>
        <topology evidence="1">Single-pass membrane protein</topology>
    </subcellularLocation>
</comment>
<dbReference type="SMART" id="SM00369">
    <property type="entry name" value="LRR_TYP"/>
    <property type="match status" value="2"/>
</dbReference>
<keyword evidence="6" id="KW-0732">Signal</keyword>
<keyword evidence="3" id="KW-1003">Cell membrane</keyword>
<dbReference type="InterPro" id="IPR032675">
    <property type="entry name" value="LRR_dom_sf"/>
</dbReference>
<evidence type="ECO:0000256" key="12">
    <source>
        <dbReference type="ARBA" id="ARBA00023303"/>
    </source>
</evidence>
<dbReference type="PROSITE" id="PS51450">
    <property type="entry name" value="LRR"/>
    <property type="match status" value="1"/>
</dbReference>
<evidence type="ECO:0000256" key="2">
    <source>
        <dbReference type="ARBA" id="ARBA00022448"/>
    </source>
</evidence>
<keyword evidence="10" id="KW-0472">Membrane</keyword>
<name>A0A1B0CYD3_PHLPP</name>
<evidence type="ECO:0000256" key="4">
    <source>
        <dbReference type="ARBA" id="ARBA00022614"/>
    </source>
</evidence>
<sequence length="66" mass="7282">MIQKVPTETLAGLPSLEALNLGNNHLVSIEENDFPVMNNLIVLLLKRNQINEIKAGAFGNLTKLRV</sequence>
<dbReference type="VEuPathDB" id="VectorBase:PPAPM1_006311"/>
<protein>
    <submittedName>
        <fullName evidence="13">Uncharacterized protein</fullName>
    </submittedName>
</protein>
<dbReference type="EnsemblMetazoa" id="PPAI000007-RA">
    <property type="protein sequence ID" value="PPAI000007-PA"/>
    <property type="gene ID" value="PPAI000007"/>
</dbReference>
<evidence type="ECO:0000313" key="13">
    <source>
        <dbReference type="EnsemblMetazoa" id="PPAI000007-PA"/>
    </source>
</evidence>
<keyword evidence="5" id="KW-0812">Transmembrane</keyword>
<dbReference type="InterPro" id="IPR001611">
    <property type="entry name" value="Leu-rich_rpt"/>
</dbReference>
<dbReference type="Proteomes" id="UP000092462">
    <property type="component" value="Unassembled WGS sequence"/>
</dbReference>
<dbReference type="EMBL" id="AJVK01000010">
    <property type="status" value="NOT_ANNOTATED_CDS"/>
    <property type="molecule type" value="Genomic_DNA"/>
</dbReference>
<dbReference type="EMBL" id="AJVK01000008">
    <property type="status" value="NOT_ANNOTATED_CDS"/>
    <property type="molecule type" value="Genomic_DNA"/>
</dbReference>
<dbReference type="PANTHER" id="PTHR46473:SF10">
    <property type="entry name" value="LD45603P-RELATED"/>
    <property type="match status" value="1"/>
</dbReference>
<dbReference type="PANTHER" id="PTHR46473">
    <property type="entry name" value="GH08155P"/>
    <property type="match status" value="1"/>
</dbReference>
<dbReference type="InterPro" id="IPR003591">
    <property type="entry name" value="Leu-rich_rpt_typical-subtyp"/>
</dbReference>
<dbReference type="VEuPathDB" id="VectorBase:PPAI000007"/>
<dbReference type="AlphaFoldDB" id="A0A1B0CYD3"/>
<keyword evidence="8" id="KW-1133">Transmembrane helix</keyword>
<keyword evidence="14" id="KW-1185">Reference proteome</keyword>
<dbReference type="GO" id="GO:0034220">
    <property type="term" value="P:monoatomic ion transmembrane transport"/>
    <property type="evidence" value="ECO:0007669"/>
    <property type="project" value="UniProtKB-KW"/>
</dbReference>
<evidence type="ECO:0000256" key="1">
    <source>
        <dbReference type="ARBA" id="ARBA00004162"/>
    </source>
</evidence>
<dbReference type="EMBL" id="AJVK01000009">
    <property type="status" value="NOT_ANNOTATED_CDS"/>
    <property type="molecule type" value="Genomic_DNA"/>
</dbReference>
<proteinExistence type="predicted"/>
<organism evidence="13 14">
    <name type="scientific">Phlebotomus papatasi</name>
    <name type="common">Sandfly</name>
    <dbReference type="NCBI Taxonomy" id="29031"/>
    <lineage>
        <taxon>Eukaryota</taxon>
        <taxon>Metazoa</taxon>
        <taxon>Ecdysozoa</taxon>
        <taxon>Arthropoda</taxon>
        <taxon>Hexapoda</taxon>
        <taxon>Insecta</taxon>
        <taxon>Pterygota</taxon>
        <taxon>Neoptera</taxon>
        <taxon>Endopterygota</taxon>
        <taxon>Diptera</taxon>
        <taxon>Nematocera</taxon>
        <taxon>Psychodoidea</taxon>
        <taxon>Psychodidae</taxon>
        <taxon>Phlebotomus</taxon>
        <taxon>Phlebotomus</taxon>
    </lineage>
</organism>
<evidence type="ECO:0000256" key="9">
    <source>
        <dbReference type="ARBA" id="ARBA00023065"/>
    </source>
</evidence>
<evidence type="ECO:0000256" key="3">
    <source>
        <dbReference type="ARBA" id="ARBA00022475"/>
    </source>
</evidence>
<keyword evidence="11" id="KW-1015">Disulfide bond</keyword>
<accession>A0A1B0CYD3</accession>
<evidence type="ECO:0000313" key="14">
    <source>
        <dbReference type="Proteomes" id="UP000092462"/>
    </source>
</evidence>
<evidence type="ECO:0000256" key="7">
    <source>
        <dbReference type="ARBA" id="ARBA00022737"/>
    </source>
</evidence>
<reference evidence="13" key="1">
    <citation type="submission" date="2022-08" db="UniProtKB">
        <authorList>
            <consortium name="EnsemblMetazoa"/>
        </authorList>
    </citation>
    <scope>IDENTIFICATION</scope>
    <source>
        <strain evidence="13">Israel</strain>
    </source>
</reference>
<evidence type="ECO:0000256" key="8">
    <source>
        <dbReference type="ARBA" id="ARBA00022989"/>
    </source>
</evidence>
<keyword evidence="4" id="KW-0433">Leucine-rich repeat</keyword>
<evidence type="ECO:0000256" key="10">
    <source>
        <dbReference type="ARBA" id="ARBA00023136"/>
    </source>
</evidence>
<evidence type="ECO:0000256" key="5">
    <source>
        <dbReference type="ARBA" id="ARBA00022692"/>
    </source>
</evidence>
<evidence type="ECO:0000256" key="6">
    <source>
        <dbReference type="ARBA" id="ARBA00022729"/>
    </source>
</evidence>
<evidence type="ECO:0000256" key="11">
    <source>
        <dbReference type="ARBA" id="ARBA00023157"/>
    </source>
</evidence>
<keyword evidence="12" id="KW-0407">Ion channel</keyword>
<dbReference type="Gene3D" id="3.80.10.10">
    <property type="entry name" value="Ribonuclease Inhibitor"/>
    <property type="match status" value="1"/>
</dbReference>
<dbReference type="GO" id="GO:0005886">
    <property type="term" value="C:plasma membrane"/>
    <property type="evidence" value="ECO:0007669"/>
    <property type="project" value="UniProtKB-SubCell"/>
</dbReference>
<dbReference type="Pfam" id="PF13855">
    <property type="entry name" value="LRR_8"/>
    <property type="match status" value="1"/>
</dbReference>
<keyword evidence="9" id="KW-0406">Ion transport</keyword>